<evidence type="ECO:0000313" key="4">
    <source>
        <dbReference type="Proteomes" id="UP001357223"/>
    </source>
</evidence>
<evidence type="ECO:0000256" key="1">
    <source>
        <dbReference type="SAM" id="Coils"/>
    </source>
</evidence>
<evidence type="ECO:0008006" key="5">
    <source>
        <dbReference type="Google" id="ProtNLM"/>
    </source>
</evidence>
<feature type="transmembrane region" description="Helical" evidence="2">
    <location>
        <begin position="6"/>
        <end position="21"/>
    </location>
</feature>
<keyword evidence="1" id="KW-0175">Coiled coil</keyword>
<reference evidence="3 4" key="1">
    <citation type="submission" date="2023-10" db="EMBL/GenBank/DDBJ databases">
        <title>Niallia locisalis sp.nov. isolated from a salt pond sample.</title>
        <authorList>
            <person name="Li X.-J."/>
            <person name="Dong L."/>
        </authorList>
    </citation>
    <scope>NUCLEOTIDE SEQUENCE [LARGE SCALE GENOMIC DNA]</scope>
    <source>
        <strain evidence="3 4">DSM 29761</strain>
    </source>
</reference>
<dbReference type="EMBL" id="CP137640">
    <property type="protein sequence ID" value="WVX79486.1"/>
    <property type="molecule type" value="Genomic_DNA"/>
</dbReference>
<feature type="coiled-coil region" evidence="1">
    <location>
        <begin position="32"/>
        <end position="61"/>
    </location>
</feature>
<protein>
    <recommendedName>
        <fullName evidence="5">ATP synthase F0 subunit 8</fullName>
    </recommendedName>
</protein>
<keyword evidence="2" id="KW-0472">Membrane</keyword>
<gene>
    <name evidence="3" type="ORF">R4Z09_19590</name>
</gene>
<evidence type="ECO:0000313" key="3">
    <source>
        <dbReference type="EMBL" id="WVX79486.1"/>
    </source>
</evidence>
<keyword evidence="4" id="KW-1185">Reference proteome</keyword>
<keyword evidence="2" id="KW-1133">Transmembrane helix</keyword>
<proteinExistence type="predicted"/>
<organism evidence="3 4">
    <name type="scientific">Niallia oryzisoli</name>
    <dbReference type="NCBI Taxonomy" id="1737571"/>
    <lineage>
        <taxon>Bacteria</taxon>
        <taxon>Bacillati</taxon>
        <taxon>Bacillota</taxon>
        <taxon>Bacilli</taxon>
        <taxon>Bacillales</taxon>
        <taxon>Bacillaceae</taxon>
        <taxon>Niallia</taxon>
    </lineage>
</organism>
<accession>A0ABZ2C8T5</accession>
<name>A0ABZ2C8T5_9BACI</name>
<evidence type="ECO:0000256" key="2">
    <source>
        <dbReference type="SAM" id="Phobius"/>
    </source>
</evidence>
<dbReference type="Proteomes" id="UP001357223">
    <property type="component" value="Chromosome"/>
</dbReference>
<dbReference type="RefSeq" id="WP_338448420.1">
    <property type="nucleotide sequence ID" value="NZ_CP137640.1"/>
</dbReference>
<sequence>MDWWFYITFIIGLSLLYYGHENKKKYELQRRTMELEHELKMKEMELEQKRLDLEMKKIENDKSVQNLDNGFEEKTP</sequence>
<keyword evidence="2" id="KW-0812">Transmembrane</keyword>